<proteinExistence type="predicted"/>
<evidence type="ECO:0000256" key="1">
    <source>
        <dbReference type="SAM" id="MobiDB-lite"/>
    </source>
</evidence>
<dbReference type="Proteomes" id="UP000759131">
    <property type="component" value="Unassembled WGS sequence"/>
</dbReference>
<organism evidence="2">
    <name type="scientific">Medioppia subpectinata</name>
    <dbReference type="NCBI Taxonomy" id="1979941"/>
    <lineage>
        <taxon>Eukaryota</taxon>
        <taxon>Metazoa</taxon>
        <taxon>Ecdysozoa</taxon>
        <taxon>Arthropoda</taxon>
        <taxon>Chelicerata</taxon>
        <taxon>Arachnida</taxon>
        <taxon>Acari</taxon>
        <taxon>Acariformes</taxon>
        <taxon>Sarcoptiformes</taxon>
        <taxon>Oribatida</taxon>
        <taxon>Brachypylina</taxon>
        <taxon>Oppioidea</taxon>
        <taxon>Oppiidae</taxon>
        <taxon>Medioppia</taxon>
    </lineage>
</organism>
<feature type="compositionally biased region" description="Low complexity" evidence="1">
    <location>
        <begin position="83"/>
        <end position="97"/>
    </location>
</feature>
<reference evidence="2" key="1">
    <citation type="submission" date="2020-11" db="EMBL/GenBank/DDBJ databases">
        <authorList>
            <person name="Tran Van P."/>
        </authorList>
    </citation>
    <scope>NUCLEOTIDE SEQUENCE</scope>
</reference>
<sequence length="185" mass="20945">MGVGNLCGGLFTILMLIIMFSVAHRRFTELIYISQQNHANNHNVRNNRTVNTLDRHSVAINIDNNSNYSAHLWPTLTPLPLGGRRSPRSLSPRPSRTTPHDWHFPPIITVMANEESVDELQQIIDSYGDCDAIESRLPLNSDIMNGFDYQLPDLPPLYHQLDVIPTDGPPTYEEAIEEDKESTNK</sequence>
<protein>
    <submittedName>
        <fullName evidence="2">Uncharacterized protein</fullName>
    </submittedName>
</protein>
<evidence type="ECO:0000313" key="2">
    <source>
        <dbReference type="EMBL" id="CAD7632081.1"/>
    </source>
</evidence>
<keyword evidence="3" id="KW-1185">Reference proteome</keyword>
<dbReference type="EMBL" id="CAJPIZ010010396">
    <property type="protein sequence ID" value="CAG2112511.1"/>
    <property type="molecule type" value="Genomic_DNA"/>
</dbReference>
<name>A0A7R9Q4C9_9ACAR</name>
<gene>
    <name evidence="2" type="ORF">OSB1V03_LOCUS12486</name>
</gene>
<accession>A0A7R9Q4C9</accession>
<dbReference type="AlphaFoldDB" id="A0A7R9Q4C9"/>
<feature type="region of interest" description="Disordered" evidence="1">
    <location>
        <begin position="83"/>
        <end position="102"/>
    </location>
</feature>
<evidence type="ECO:0000313" key="3">
    <source>
        <dbReference type="Proteomes" id="UP000759131"/>
    </source>
</evidence>
<dbReference type="EMBL" id="OC864971">
    <property type="protein sequence ID" value="CAD7632081.1"/>
    <property type="molecule type" value="Genomic_DNA"/>
</dbReference>
<dbReference type="OrthoDB" id="10556218at2759"/>